<accession>A0A2H3KMU5</accession>
<dbReference type="GO" id="GO:0005829">
    <property type="term" value="C:cytosol"/>
    <property type="evidence" value="ECO:0007669"/>
    <property type="project" value="TreeGrafter"/>
</dbReference>
<evidence type="ECO:0000313" key="4">
    <source>
        <dbReference type="EMBL" id="PDV99483.1"/>
    </source>
</evidence>
<dbReference type="PROSITE" id="PS00584">
    <property type="entry name" value="PFKB_KINASES_2"/>
    <property type="match status" value="1"/>
</dbReference>
<evidence type="ECO:0000256" key="1">
    <source>
        <dbReference type="ARBA" id="ARBA00022679"/>
    </source>
</evidence>
<dbReference type="PANTHER" id="PTHR10584:SF166">
    <property type="entry name" value="RIBOKINASE"/>
    <property type="match status" value="1"/>
</dbReference>
<sequence>MVPQFLALGHATYDRLADGRFAPGGTVRYATGAAVRLGLTAAMVTAGTPAAPLANHEGVQTVLVPSPAVTTFENRYDAHRRSQWLHALASPLVLDHLPAAWYATRLVHLAPVAHEFDLALITAFPEALIVVTPQGWMRTWAQPLPALVQPCRWLPPPALLRRINLLVVSIEDVAGDEALVASYARHCPLVVVTRGALGATLYQYGVSHPIAACPAQEYDPTGAGDVFAAAMLVRLAETGDALAAAQFASAAAALAVEGRGLGNLTNRDAVLARL</sequence>
<organism evidence="4 5">
    <name type="scientific">Candidatus Chloroploca asiatica</name>
    <dbReference type="NCBI Taxonomy" id="1506545"/>
    <lineage>
        <taxon>Bacteria</taxon>
        <taxon>Bacillati</taxon>
        <taxon>Chloroflexota</taxon>
        <taxon>Chloroflexia</taxon>
        <taxon>Chloroflexales</taxon>
        <taxon>Chloroflexineae</taxon>
        <taxon>Oscillochloridaceae</taxon>
        <taxon>Candidatus Chloroploca</taxon>
    </lineage>
</organism>
<name>A0A2H3KMU5_9CHLR</name>
<dbReference type="SUPFAM" id="SSF53613">
    <property type="entry name" value="Ribokinase-like"/>
    <property type="match status" value="1"/>
</dbReference>
<dbReference type="GO" id="GO:0016301">
    <property type="term" value="F:kinase activity"/>
    <property type="evidence" value="ECO:0007669"/>
    <property type="project" value="UniProtKB-KW"/>
</dbReference>
<comment type="caution">
    <text evidence="4">The sequence shown here is derived from an EMBL/GenBank/DDBJ whole genome shotgun (WGS) entry which is preliminary data.</text>
</comment>
<dbReference type="InterPro" id="IPR011611">
    <property type="entry name" value="PfkB_dom"/>
</dbReference>
<dbReference type="InterPro" id="IPR029056">
    <property type="entry name" value="Ribokinase-like"/>
</dbReference>
<dbReference type="RefSeq" id="WP_097651802.1">
    <property type="nucleotide sequence ID" value="NZ_LYXE01000069.1"/>
</dbReference>
<evidence type="ECO:0000259" key="3">
    <source>
        <dbReference type="Pfam" id="PF00294"/>
    </source>
</evidence>
<feature type="domain" description="Carbohydrate kinase PfkB" evidence="3">
    <location>
        <begin position="186"/>
        <end position="263"/>
    </location>
</feature>
<dbReference type="AlphaFoldDB" id="A0A2H3KMU5"/>
<dbReference type="OrthoDB" id="9776822at2"/>
<dbReference type="EMBL" id="LYXE01000069">
    <property type="protein sequence ID" value="PDV99483.1"/>
    <property type="molecule type" value="Genomic_DNA"/>
</dbReference>
<dbReference type="PANTHER" id="PTHR10584">
    <property type="entry name" value="SUGAR KINASE"/>
    <property type="match status" value="1"/>
</dbReference>
<keyword evidence="2" id="KW-0418">Kinase</keyword>
<dbReference type="Pfam" id="PF00294">
    <property type="entry name" value="PfkB"/>
    <property type="match status" value="1"/>
</dbReference>
<gene>
    <name evidence="4" type="ORF">A9Q02_11860</name>
</gene>
<keyword evidence="1" id="KW-0808">Transferase</keyword>
<dbReference type="InterPro" id="IPR002173">
    <property type="entry name" value="Carboh/pur_kinase_PfkB_CS"/>
</dbReference>
<evidence type="ECO:0000256" key="2">
    <source>
        <dbReference type="ARBA" id="ARBA00022777"/>
    </source>
</evidence>
<keyword evidence="5" id="KW-1185">Reference proteome</keyword>
<dbReference type="Gene3D" id="3.40.1190.20">
    <property type="match status" value="1"/>
</dbReference>
<evidence type="ECO:0000313" key="5">
    <source>
        <dbReference type="Proteomes" id="UP000220922"/>
    </source>
</evidence>
<reference evidence="4 5" key="1">
    <citation type="submission" date="2016-05" db="EMBL/GenBank/DDBJ databases">
        <authorList>
            <person name="Lavstsen T."/>
            <person name="Jespersen J.S."/>
        </authorList>
    </citation>
    <scope>NUCLEOTIDE SEQUENCE [LARGE SCALE GENOMIC DNA]</scope>
    <source>
        <strain evidence="4 5">B7-9</strain>
    </source>
</reference>
<proteinExistence type="predicted"/>
<dbReference type="Proteomes" id="UP000220922">
    <property type="component" value="Unassembled WGS sequence"/>
</dbReference>
<protein>
    <recommendedName>
        <fullName evidence="3">Carbohydrate kinase PfkB domain-containing protein</fullName>
    </recommendedName>
</protein>